<gene>
    <name evidence="2" type="ORF">Athai_22010</name>
</gene>
<dbReference type="EMBL" id="AP023355">
    <property type="protein sequence ID" value="BCJ34698.1"/>
    <property type="molecule type" value="Genomic_DNA"/>
</dbReference>
<name>A0A7R7HWB2_9ACTN</name>
<keyword evidence="3" id="KW-1185">Reference proteome</keyword>
<accession>A0A7R7HWB2</accession>
<evidence type="ECO:0000313" key="3">
    <source>
        <dbReference type="Proteomes" id="UP000611640"/>
    </source>
</evidence>
<dbReference type="KEGG" id="atl:Athai_22010"/>
<proteinExistence type="predicted"/>
<sequence>MGGVLRATAPDRPGRSAGGKKKGPRATRTQAAHRHRGDGALGKYYEDVPTRLHELTLTHPGAPVNLSHIVVHATSLPADPLVRTLVEC</sequence>
<evidence type="ECO:0000313" key="2">
    <source>
        <dbReference type="EMBL" id="BCJ34698.1"/>
    </source>
</evidence>
<feature type="region of interest" description="Disordered" evidence="1">
    <location>
        <begin position="1"/>
        <end position="42"/>
    </location>
</feature>
<feature type="compositionally biased region" description="Basic residues" evidence="1">
    <location>
        <begin position="18"/>
        <end position="36"/>
    </location>
</feature>
<dbReference type="Proteomes" id="UP000611640">
    <property type="component" value="Chromosome"/>
</dbReference>
<dbReference type="AlphaFoldDB" id="A0A7R7HWB2"/>
<organism evidence="2 3">
    <name type="scientific">Actinocatenispora thailandica</name>
    <dbReference type="NCBI Taxonomy" id="227318"/>
    <lineage>
        <taxon>Bacteria</taxon>
        <taxon>Bacillati</taxon>
        <taxon>Actinomycetota</taxon>
        <taxon>Actinomycetes</taxon>
        <taxon>Micromonosporales</taxon>
        <taxon>Micromonosporaceae</taxon>
        <taxon>Actinocatenispora</taxon>
    </lineage>
</organism>
<evidence type="ECO:0000256" key="1">
    <source>
        <dbReference type="SAM" id="MobiDB-lite"/>
    </source>
</evidence>
<reference evidence="2 3" key="1">
    <citation type="submission" date="2020-08" db="EMBL/GenBank/DDBJ databases">
        <title>Whole genome shotgun sequence of Actinocatenispora thailandica NBRC 105041.</title>
        <authorList>
            <person name="Komaki H."/>
            <person name="Tamura T."/>
        </authorList>
    </citation>
    <scope>NUCLEOTIDE SEQUENCE [LARGE SCALE GENOMIC DNA]</scope>
    <source>
        <strain evidence="2 3">NBRC 105041</strain>
    </source>
</reference>
<protein>
    <submittedName>
        <fullName evidence="2">Uncharacterized protein</fullName>
    </submittedName>
</protein>